<organism evidence="3 4">
    <name type="scientific">Rugosimonospora acidiphila</name>
    <dbReference type="NCBI Taxonomy" id="556531"/>
    <lineage>
        <taxon>Bacteria</taxon>
        <taxon>Bacillati</taxon>
        <taxon>Actinomycetota</taxon>
        <taxon>Actinomycetes</taxon>
        <taxon>Micromonosporales</taxon>
        <taxon>Micromonosporaceae</taxon>
        <taxon>Rugosimonospora</taxon>
    </lineage>
</organism>
<reference evidence="4" key="1">
    <citation type="journal article" date="2019" name="Int. J. Syst. Evol. Microbiol.">
        <title>The Global Catalogue of Microorganisms (GCM) 10K type strain sequencing project: providing services to taxonomists for standard genome sequencing and annotation.</title>
        <authorList>
            <consortium name="The Broad Institute Genomics Platform"/>
            <consortium name="The Broad Institute Genome Sequencing Center for Infectious Disease"/>
            <person name="Wu L."/>
            <person name="Ma J."/>
        </authorList>
    </citation>
    <scope>NUCLEOTIDE SEQUENCE [LARGE SCALE GENOMIC DNA]</scope>
    <source>
        <strain evidence="4">JCM 18304</strain>
    </source>
</reference>
<comment type="caution">
    <text evidence="3">The sequence shown here is derived from an EMBL/GenBank/DDBJ whole genome shotgun (WGS) entry which is preliminary data.</text>
</comment>
<accession>A0ABP9SDV6</accession>
<feature type="transmembrane region" description="Helical" evidence="2">
    <location>
        <begin position="53"/>
        <end position="75"/>
    </location>
</feature>
<dbReference type="Proteomes" id="UP001501570">
    <property type="component" value="Unassembled WGS sequence"/>
</dbReference>
<evidence type="ECO:0000313" key="4">
    <source>
        <dbReference type="Proteomes" id="UP001501570"/>
    </source>
</evidence>
<feature type="region of interest" description="Disordered" evidence="1">
    <location>
        <begin position="244"/>
        <end position="271"/>
    </location>
</feature>
<feature type="transmembrane region" description="Helical" evidence="2">
    <location>
        <begin position="26"/>
        <end position="47"/>
    </location>
</feature>
<feature type="compositionally biased region" description="Basic and acidic residues" evidence="1">
    <location>
        <begin position="250"/>
        <end position="271"/>
    </location>
</feature>
<keyword evidence="2" id="KW-0472">Membrane</keyword>
<protein>
    <submittedName>
        <fullName evidence="3">Uncharacterized protein</fullName>
    </submittedName>
</protein>
<keyword evidence="2" id="KW-1133">Transmembrane helix</keyword>
<feature type="region of interest" description="Disordered" evidence="1">
    <location>
        <begin position="134"/>
        <end position="211"/>
    </location>
</feature>
<feature type="compositionally biased region" description="Low complexity" evidence="1">
    <location>
        <begin position="195"/>
        <end position="206"/>
    </location>
</feature>
<keyword evidence="2" id="KW-0812">Transmembrane</keyword>
<dbReference type="EMBL" id="BAABJQ010000022">
    <property type="protein sequence ID" value="GAA5194671.1"/>
    <property type="molecule type" value="Genomic_DNA"/>
</dbReference>
<evidence type="ECO:0000313" key="3">
    <source>
        <dbReference type="EMBL" id="GAA5194671.1"/>
    </source>
</evidence>
<evidence type="ECO:0000256" key="1">
    <source>
        <dbReference type="SAM" id="MobiDB-lite"/>
    </source>
</evidence>
<keyword evidence="4" id="KW-1185">Reference proteome</keyword>
<gene>
    <name evidence="3" type="ORF">GCM10023322_59610</name>
</gene>
<name>A0ABP9SDV6_9ACTN</name>
<feature type="compositionally biased region" description="Pro residues" evidence="1">
    <location>
        <begin position="134"/>
        <end position="194"/>
    </location>
</feature>
<proteinExistence type="predicted"/>
<sequence length="271" mass="28051">MNPDPDAMRITVDDASLRRARNRIRVLGTAPLAIAVAGLVAVVWLFLVSWVAALVVTVPFLVFLAGALYVAVTLLRDLRPAHSYLIEIGRDGVAVGREPDGPALVGWDRIAAVEIAGRGRDAALVLRFAPSAPPVAPPGPPATGTPRARPPAPTTPPARPPIWTTPPARPPASSTPPARPPASSTPPARPPASTAPPGTTAARAGAIPRQPPARPLAVRFVDMDANPAQVLGAMRHHAAGRVAIPAAVPADREAAPPGRSRPDYPRHSGLG</sequence>
<evidence type="ECO:0000256" key="2">
    <source>
        <dbReference type="SAM" id="Phobius"/>
    </source>
</evidence>
<dbReference type="RefSeq" id="WP_345635205.1">
    <property type="nucleotide sequence ID" value="NZ_BAABJQ010000022.1"/>
</dbReference>